<protein>
    <submittedName>
        <fullName evidence="1">Uncharacterized protein</fullName>
    </submittedName>
</protein>
<sequence>MSIYRISSHSPKEKRVIKSCESCKQRLQPHEQTICNDCRRKQQLRMRGY</sequence>
<gene>
    <name evidence="1" type="ORF">Smphiort11_007</name>
</gene>
<dbReference type="EMBL" id="MN228696">
    <property type="protein sequence ID" value="QEP29805.1"/>
    <property type="molecule type" value="Genomic_DNA"/>
</dbReference>
<keyword evidence="2" id="KW-1185">Reference proteome</keyword>
<proteinExistence type="predicted"/>
<evidence type="ECO:0000313" key="2">
    <source>
        <dbReference type="Proteomes" id="UP000322838"/>
    </source>
</evidence>
<name>A0A5C2H3M5_9CAUD</name>
<evidence type="ECO:0000313" key="1">
    <source>
        <dbReference type="EMBL" id="QEP29805.1"/>
    </source>
</evidence>
<accession>A0A5C2H3M5</accession>
<reference evidence="2" key="1">
    <citation type="submission" date="2019-07" db="EMBL/GenBank/DDBJ databases">
        <authorList>
            <person name="Cubo M.T."/>
            <person name="Espuny M.D.R."/>
            <person name="Balsanelli E."/>
        </authorList>
    </citation>
    <scope>NUCLEOTIDE SEQUENCE [LARGE SCALE GENOMIC DNA]</scope>
</reference>
<organism evidence="1 2">
    <name type="scientific">Sinorhizobium phage ort11</name>
    <dbReference type="NCBI Taxonomy" id="2599764"/>
    <lineage>
        <taxon>Viruses</taxon>
        <taxon>Duplodnaviria</taxon>
        <taxon>Heunggongvirae</taxon>
        <taxon>Uroviricota</taxon>
        <taxon>Caudoviricetes</taxon>
        <taxon>Schitoviridae</taxon>
        <taxon>Huelvavirus</taxon>
        <taxon>Huelvavirus ort11</taxon>
    </lineage>
</organism>
<dbReference type="Proteomes" id="UP000322838">
    <property type="component" value="Segment"/>
</dbReference>